<dbReference type="AlphaFoldDB" id="A0A6A6ICP3"/>
<comment type="similarity">
    <text evidence="4">Belongs to the UbiA prenyltransferase family.</text>
</comment>
<dbReference type="GO" id="GO:0005886">
    <property type="term" value="C:plasma membrane"/>
    <property type="evidence" value="ECO:0007669"/>
    <property type="project" value="TreeGrafter"/>
</dbReference>
<dbReference type="Pfam" id="PF01040">
    <property type="entry name" value="UbiA"/>
    <property type="match status" value="1"/>
</dbReference>
<feature type="transmembrane region" description="Helical" evidence="9">
    <location>
        <begin position="137"/>
        <end position="157"/>
    </location>
</feature>
<accession>A0A6A6ICP3</accession>
<dbReference type="EMBL" id="ML987197">
    <property type="protein sequence ID" value="KAF2247320.1"/>
    <property type="molecule type" value="Genomic_DNA"/>
</dbReference>
<comment type="subcellular location">
    <subcellularLocation>
        <location evidence="2">Membrane</location>
        <topology evidence="2">Multi-pass membrane protein</topology>
    </subcellularLocation>
</comment>
<keyword evidence="11" id="KW-1185">Reference proteome</keyword>
<evidence type="ECO:0000313" key="10">
    <source>
        <dbReference type="EMBL" id="KAF2247320.1"/>
    </source>
</evidence>
<dbReference type="OrthoDB" id="18170at2759"/>
<proteinExistence type="inferred from homology"/>
<dbReference type="InterPro" id="IPR044878">
    <property type="entry name" value="UbiA_sf"/>
</dbReference>
<dbReference type="RefSeq" id="XP_033682324.1">
    <property type="nucleotide sequence ID" value="XM_033833504.1"/>
</dbReference>
<dbReference type="GO" id="GO:0016765">
    <property type="term" value="F:transferase activity, transferring alkyl or aryl (other than methyl) groups"/>
    <property type="evidence" value="ECO:0007669"/>
    <property type="project" value="InterPro"/>
</dbReference>
<dbReference type="InterPro" id="IPR000537">
    <property type="entry name" value="UbiA_prenyltransferase"/>
</dbReference>
<evidence type="ECO:0000256" key="6">
    <source>
        <dbReference type="ARBA" id="ARBA00022692"/>
    </source>
</evidence>
<evidence type="ECO:0000313" key="11">
    <source>
        <dbReference type="Proteomes" id="UP000800094"/>
    </source>
</evidence>
<dbReference type="Proteomes" id="UP000800094">
    <property type="component" value="Unassembled WGS sequence"/>
</dbReference>
<comment type="pathway">
    <text evidence="3">Secondary metabolite biosynthesis.</text>
</comment>
<keyword evidence="8 9" id="KW-0472">Membrane</keyword>
<evidence type="ECO:0000256" key="4">
    <source>
        <dbReference type="ARBA" id="ARBA00005985"/>
    </source>
</evidence>
<evidence type="ECO:0008006" key="12">
    <source>
        <dbReference type="Google" id="ProtNLM"/>
    </source>
</evidence>
<evidence type="ECO:0000256" key="1">
    <source>
        <dbReference type="ARBA" id="ARBA00001946"/>
    </source>
</evidence>
<dbReference type="GeneID" id="54586834"/>
<gene>
    <name evidence="10" type="ORF">BU26DRAFT_566306</name>
</gene>
<keyword evidence="5" id="KW-0808">Transferase</keyword>
<organism evidence="10 11">
    <name type="scientific">Trematosphaeria pertusa</name>
    <dbReference type="NCBI Taxonomy" id="390896"/>
    <lineage>
        <taxon>Eukaryota</taxon>
        <taxon>Fungi</taxon>
        <taxon>Dikarya</taxon>
        <taxon>Ascomycota</taxon>
        <taxon>Pezizomycotina</taxon>
        <taxon>Dothideomycetes</taxon>
        <taxon>Pleosporomycetidae</taxon>
        <taxon>Pleosporales</taxon>
        <taxon>Massarineae</taxon>
        <taxon>Trematosphaeriaceae</taxon>
        <taxon>Trematosphaeria</taxon>
    </lineage>
</organism>
<evidence type="ECO:0000256" key="8">
    <source>
        <dbReference type="ARBA" id="ARBA00023136"/>
    </source>
</evidence>
<dbReference type="Gene3D" id="1.10.357.140">
    <property type="entry name" value="UbiA prenyltransferase"/>
    <property type="match status" value="1"/>
</dbReference>
<reference evidence="10" key="1">
    <citation type="journal article" date="2020" name="Stud. Mycol.">
        <title>101 Dothideomycetes genomes: a test case for predicting lifestyles and emergence of pathogens.</title>
        <authorList>
            <person name="Haridas S."/>
            <person name="Albert R."/>
            <person name="Binder M."/>
            <person name="Bloem J."/>
            <person name="Labutti K."/>
            <person name="Salamov A."/>
            <person name="Andreopoulos B."/>
            <person name="Baker S."/>
            <person name="Barry K."/>
            <person name="Bills G."/>
            <person name="Bluhm B."/>
            <person name="Cannon C."/>
            <person name="Castanera R."/>
            <person name="Culley D."/>
            <person name="Daum C."/>
            <person name="Ezra D."/>
            <person name="Gonzalez J."/>
            <person name="Henrissat B."/>
            <person name="Kuo A."/>
            <person name="Liang C."/>
            <person name="Lipzen A."/>
            <person name="Lutzoni F."/>
            <person name="Magnuson J."/>
            <person name="Mondo S."/>
            <person name="Nolan M."/>
            <person name="Ohm R."/>
            <person name="Pangilinan J."/>
            <person name="Park H.-J."/>
            <person name="Ramirez L."/>
            <person name="Alfaro M."/>
            <person name="Sun H."/>
            <person name="Tritt A."/>
            <person name="Yoshinaga Y."/>
            <person name="Zwiers L.-H."/>
            <person name="Turgeon B."/>
            <person name="Goodwin S."/>
            <person name="Spatafora J."/>
            <person name="Crous P."/>
            <person name="Grigoriev I."/>
        </authorList>
    </citation>
    <scope>NUCLEOTIDE SEQUENCE</scope>
    <source>
        <strain evidence="10">CBS 122368</strain>
    </source>
</reference>
<protein>
    <recommendedName>
        <fullName evidence="12">UbiA prenyltransferase</fullName>
    </recommendedName>
</protein>
<dbReference type="Gene3D" id="1.20.120.1780">
    <property type="entry name" value="UbiA prenyltransferase"/>
    <property type="match status" value="1"/>
</dbReference>
<evidence type="ECO:0000256" key="2">
    <source>
        <dbReference type="ARBA" id="ARBA00004141"/>
    </source>
</evidence>
<keyword evidence="6 9" id="KW-0812">Transmembrane</keyword>
<evidence type="ECO:0000256" key="7">
    <source>
        <dbReference type="ARBA" id="ARBA00022989"/>
    </source>
</evidence>
<name>A0A6A6ICP3_9PLEO</name>
<evidence type="ECO:0000256" key="5">
    <source>
        <dbReference type="ARBA" id="ARBA00022679"/>
    </source>
</evidence>
<sequence>MLWFVFQLATSTIAVHTLLGRTVLYSVLPAYFMATIYPLAKHWMPWPQFALAPAVAWPVVTGCVSAADLSYTQENHNDISAITFMQLDLSICAPLFLAYASWTIYFDTAYGLQDIVGDRESGIGSLAQDLGKRYIRAFLAVVGVAIIILLSFGAISAGCSPVFWTFGVGTFGVGTWTCSILHQLYILDAEDPKSGGRVFGINIVLGFLVTVVATAKVTIAVSWPPQQL</sequence>
<feature type="transmembrane region" description="Helical" evidence="9">
    <location>
        <begin position="199"/>
        <end position="223"/>
    </location>
</feature>
<keyword evidence="7 9" id="KW-1133">Transmembrane helix</keyword>
<dbReference type="InterPro" id="IPR039653">
    <property type="entry name" value="Prenyltransferase"/>
</dbReference>
<dbReference type="PANTHER" id="PTHR11048">
    <property type="entry name" value="PRENYLTRANSFERASES"/>
    <property type="match status" value="1"/>
</dbReference>
<comment type="cofactor">
    <cofactor evidence="1">
        <name>Mg(2+)</name>
        <dbReference type="ChEBI" id="CHEBI:18420"/>
    </cofactor>
</comment>
<evidence type="ECO:0000256" key="3">
    <source>
        <dbReference type="ARBA" id="ARBA00005179"/>
    </source>
</evidence>
<feature type="transmembrane region" description="Helical" evidence="9">
    <location>
        <begin position="163"/>
        <end position="187"/>
    </location>
</feature>
<dbReference type="PANTHER" id="PTHR11048:SF28">
    <property type="entry name" value="4-HYDROXYBENZOATE POLYPRENYLTRANSFERASE, MITOCHONDRIAL"/>
    <property type="match status" value="1"/>
</dbReference>
<evidence type="ECO:0000256" key="9">
    <source>
        <dbReference type="SAM" id="Phobius"/>
    </source>
</evidence>